<sequence length="229" mass="25108">MDYFRPADSRGHEQTGWLDSRHTFSFGSYYDPRHMGLSVLRVINDDTVAPGAGFDTHGHRDMEIISYVMEGVIEHQDSLGNRFVVPAGEVQRMSAGSGILHSEYNASCTDNLRFLQIWIKPNVQGIKPGYAQANIEQTGQLTPLVTPDGRANSLPIHQNASLYRLRLAAGESKTLEAGSRQGYLQVIRGLASSEKITLQAGDGVGVITSDTLTVVAEDDGFEALWFDLP</sequence>
<reference evidence="6" key="1">
    <citation type="journal article" date="2019" name="Int. J. Syst. Evol. Microbiol.">
        <title>The Global Catalogue of Microorganisms (GCM) 10K type strain sequencing project: providing services to taxonomists for standard genome sequencing and annotation.</title>
        <authorList>
            <consortium name="The Broad Institute Genomics Platform"/>
            <consortium name="The Broad Institute Genome Sequencing Center for Infectious Disease"/>
            <person name="Wu L."/>
            <person name="Ma J."/>
        </authorList>
    </citation>
    <scope>NUCLEOTIDE SEQUENCE [LARGE SCALE GENOMIC DNA]</scope>
    <source>
        <strain evidence="6">JCM 17805</strain>
    </source>
</reference>
<evidence type="ECO:0000256" key="2">
    <source>
        <dbReference type="RuleBase" id="RU003457"/>
    </source>
</evidence>
<dbReference type="InterPro" id="IPR011051">
    <property type="entry name" value="RmlC_Cupin_sf"/>
</dbReference>
<feature type="domain" description="Pirin N-terminal" evidence="3">
    <location>
        <begin position="8"/>
        <end position="119"/>
    </location>
</feature>
<feature type="domain" description="Quercetin 2,3-dioxygenase C-terminal cupin" evidence="4">
    <location>
        <begin position="144"/>
        <end position="228"/>
    </location>
</feature>
<dbReference type="SUPFAM" id="SSF51182">
    <property type="entry name" value="RmlC-like cupins"/>
    <property type="match status" value="1"/>
</dbReference>
<comment type="similarity">
    <text evidence="1 2">Belongs to the pirin family.</text>
</comment>
<evidence type="ECO:0000313" key="6">
    <source>
        <dbReference type="Proteomes" id="UP001500604"/>
    </source>
</evidence>
<organism evidence="5 6">
    <name type="scientific">Kistimonas scapharcae</name>
    <dbReference type="NCBI Taxonomy" id="1036133"/>
    <lineage>
        <taxon>Bacteria</taxon>
        <taxon>Pseudomonadati</taxon>
        <taxon>Pseudomonadota</taxon>
        <taxon>Gammaproteobacteria</taxon>
        <taxon>Oceanospirillales</taxon>
        <taxon>Endozoicomonadaceae</taxon>
        <taxon>Kistimonas</taxon>
    </lineage>
</organism>
<dbReference type="CDD" id="cd02910">
    <property type="entry name" value="cupin_Yhhw_N"/>
    <property type="match status" value="1"/>
</dbReference>
<dbReference type="Gene3D" id="2.60.120.10">
    <property type="entry name" value="Jelly Rolls"/>
    <property type="match status" value="2"/>
</dbReference>
<dbReference type="InterPro" id="IPR041602">
    <property type="entry name" value="Quercetinase_C"/>
</dbReference>
<proteinExistence type="inferred from homology"/>
<dbReference type="PANTHER" id="PTHR43212:SF3">
    <property type="entry name" value="QUERCETIN 2,3-DIOXYGENASE"/>
    <property type="match status" value="1"/>
</dbReference>
<dbReference type="PANTHER" id="PTHR43212">
    <property type="entry name" value="QUERCETIN 2,3-DIOXYGENASE"/>
    <property type="match status" value="1"/>
</dbReference>
<evidence type="ECO:0000259" key="3">
    <source>
        <dbReference type="Pfam" id="PF02678"/>
    </source>
</evidence>
<evidence type="ECO:0000313" key="5">
    <source>
        <dbReference type="EMBL" id="GAA4650422.1"/>
    </source>
</evidence>
<name>A0ABP8V3M0_9GAMM</name>
<accession>A0ABP8V3M0</accession>
<comment type="caution">
    <text evidence="5">The sequence shown here is derived from an EMBL/GenBank/DDBJ whole genome shotgun (WGS) entry which is preliminary data.</text>
</comment>
<dbReference type="Proteomes" id="UP001500604">
    <property type="component" value="Unassembled WGS sequence"/>
</dbReference>
<dbReference type="PIRSF" id="PIRSF006232">
    <property type="entry name" value="Pirin"/>
    <property type="match status" value="1"/>
</dbReference>
<protein>
    <submittedName>
        <fullName evidence="5">Pirin family protein</fullName>
    </submittedName>
</protein>
<dbReference type="Pfam" id="PF02678">
    <property type="entry name" value="Pirin"/>
    <property type="match status" value="1"/>
</dbReference>
<evidence type="ECO:0000256" key="1">
    <source>
        <dbReference type="ARBA" id="ARBA00008416"/>
    </source>
</evidence>
<gene>
    <name evidence="5" type="ORF">GCM10023116_27050</name>
</gene>
<keyword evidence="6" id="KW-1185">Reference proteome</keyword>
<dbReference type="EMBL" id="BAABFL010000394">
    <property type="protein sequence ID" value="GAA4650422.1"/>
    <property type="molecule type" value="Genomic_DNA"/>
</dbReference>
<evidence type="ECO:0000259" key="4">
    <source>
        <dbReference type="Pfam" id="PF17954"/>
    </source>
</evidence>
<dbReference type="InterPro" id="IPR012093">
    <property type="entry name" value="Pirin"/>
</dbReference>
<dbReference type="InterPro" id="IPR003829">
    <property type="entry name" value="Pirin_N_dom"/>
</dbReference>
<dbReference type="RefSeq" id="WP_345196598.1">
    <property type="nucleotide sequence ID" value="NZ_BAABFL010000394.1"/>
</dbReference>
<dbReference type="InterPro" id="IPR014710">
    <property type="entry name" value="RmlC-like_jellyroll"/>
</dbReference>
<dbReference type="Pfam" id="PF17954">
    <property type="entry name" value="Pirin_C_2"/>
    <property type="match status" value="1"/>
</dbReference>